<sequence length="85" mass="9312">MSDGGLECSQERVCKACSARALQSLMVPHHRLSPVWAVHGLLICTGGKSHFLLFRMHRGEKALRGQADQWVTVLSCGPVWLGLEG</sequence>
<evidence type="ECO:0000313" key="2">
    <source>
        <dbReference type="Ensembl" id="ENSAOWP00000027338.1"/>
    </source>
</evidence>
<name>A0A8B9QKI3_APTOW</name>
<reference evidence="2" key="1">
    <citation type="submission" date="2025-08" db="UniProtKB">
        <authorList>
            <consortium name="Ensembl"/>
        </authorList>
    </citation>
    <scope>IDENTIFICATION</scope>
</reference>
<keyword evidence="1" id="KW-0812">Transmembrane</keyword>
<proteinExistence type="predicted"/>
<keyword evidence="1" id="KW-1133">Transmembrane helix</keyword>
<reference evidence="2" key="2">
    <citation type="submission" date="2025-09" db="UniProtKB">
        <authorList>
            <consortium name="Ensembl"/>
        </authorList>
    </citation>
    <scope>IDENTIFICATION</scope>
</reference>
<feature type="transmembrane region" description="Helical" evidence="1">
    <location>
        <begin position="35"/>
        <end position="54"/>
    </location>
</feature>
<keyword evidence="1" id="KW-0472">Membrane</keyword>
<keyword evidence="3" id="KW-1185">Reference proteome</keyword>
<evidence type="ECO:0000256" key="1">
    <source>
        <dbReference type="SAM" id="Phobius"/>
    </source>
</evidence>
<protein>
    <submittedName>
        <fullName evidence="2">Uncharacterized protein</fullName>
    </submittedName>
</protein>
<dbReference type="Ensembl" id="ENSAOWT00000030971.1">
    <property type="protein sequence ID" value="ENSAOWP00000027338.1"/>
    <property type="gene ID" value="ENSAOWG00000018414.1"/>
</dbReference>
<organism evidence="2 3">
    <name type="scientific">Apteryx owenii</name>
    <name type="common">Little spotted kiwi</name>
    <dbReference type="NCBI Taxonomy" id="8824"/>
    <lineage>
        <taxon>Eukaryota</taxon>
        <taxon>Metazoa</taxon>
        <taxon>Chordata</taxon>
        <taxon>Craniata</taxon>
        <taxon>Vertebrata</taxon>
        <taxon>Euteleostomi</taxon>
        <taxon>Archelosauria</taxon>
        <taxon>Archosauria</taxon>
        <taxon>Dinosauria</taxon>
        <taxon>Saurischia</taxon>
        <taxon>Theropoda</taxon>
        <taxon>Coelurosauria</taxon>
        <taxon>Aves</taxon>
        <taxon>Palaeognathae</taxon>
        <taxon>Apterygiformes</taxon>
        <taxon>Apterygidae</taxon>
        <taxon>Apteryx</taxon>
    </lineage>
</organism>
<dbReference type="AlphaFoldDB" id="A0A8B9QKI3"/>
<dbReference type="Proteomes" id="UP000694424">
    <property type="component" value="Unplaced"/>
</dbReference>
<evidence type="ECO:0000313" key="3">
    <source>
        <dbReference type="Proteomes" id="UP000694424"/>
    </source>
</evidence>
<accession>A0A8B9QKI3</accession>